<dbReference type="InterPro" id="IPR013525">
    <property type="entry name" value="ABC2_TM"/>
</dbReference>
<evidence type="ECO:0000256" key="3">
    <source>
        <dbReference type="ARBA" id="ARBA00022989"/>
    </source>
</evidence>
<protein>
    <submittedName>
        <fullName evidence="8">Antibiotic transporter</fullName>
    </submittedName>
</protein>
<dbReference type="EMBL" id="JAEMNV010000010">
    <property type="protein sequence ID" value="MBJ8342110.1"/>
    <property type="molecule type" value="Genomic_DNA"/>
</dbReference>
<dbReference type="GO" id="GO:1900753">
    <property type="term" value="P:doxorubicin transport"/>
    <property type="evidence" value="ECO:0007669"/>
    <property type="project" value="InterPro"/>
</dbReference>
<proteinExistence type="predicted"/>
<organism evidence="8 9">
    <name type="scientific">Antrihabitans stalagmiti</name>
    <dbReference type="NCBI Taxonomy" id="2799499"/>
    <lineage>
        <taxon>Bacteria</taxon>
        <taxon>Bacillati</taxon>
        <taxon>Actinomycetota</taxon>
        <taxon>Actinomycetes</taxon>
        <taxon>Mycobacteriales</taxon>
        <taxon>Nocardiaceae</taxon>
        <taxon>Antrihabitans</taxon>
    </lineage>
</organism>
<dbReference type="AlphaFoldDB" id="A0A934NVW8"/>
<dbReference type="GO" id="GO:0046677">
    <property type="term" value="P:response to antibiotic"/>
    <property type="evidence" value="ECO:0007669"/>
    <property type="project" value="UniProtKB-KW"/>
</dbReference>
<evidence type="ECO:0000256" key="5">
    <source>
        <dbReference type="ARBA" id="ARBA00023251"/>
    </source>
</evidence>
<dbReference type="GO" id="GO:0043215">
    <property type="term" value="P:daunorubicin transport"/>
    <property type="evidence" value="ECO:0007669"/>
    <property type="project" value="InterPro"/>
</dbReference>
<reference evidence="8" key="1">
    <citation type="submission" date="2020-12" db="EMBL/GenBank/DDBJ databases">
        <title>Antrihabitans popcorni sp. nov. and Antrihabitans auranticaus sp. nov., isolated from a larva cave.</title>
        <authorList>
            <person name="Lee S.D."/>
            <person name="Kim I.S."/>
        </authorList>
    </citation>
    <scope>NUCLEOTIDE SEQUENCE</scope>
    <source>
        <strain evidence="8">YC3-6</strain>
    </source>
</reference>
<feature type="transmembrane region" description="Helical" evidence="6">
    <location>
        <begin position="70"/>
        <end position="91"/>
    </location>
</feature>
<feature type="transmembrane region" description="Helical" evidence="6">
    <location>
        <begin position="124"/>
        <end position="144"/>
    </location>
</feature>
<keyword evidence="3 6" id="KW-1133">Transmembrane helix</keyword>
<feature type="transmembrane region" description="Helical" evidence="6">
    <location>
        <begin position="32"/>
        <end position="50"/>
    </location>
</feature>
<feature type="transmembrane region" description="Helical" evidence="6">
    <location>
        <begin position="247"/>
        <end position="265"/>
    </location>
</feature>
<sequence>MTTTLEQRKQPSVLRQWWVLTLRQVAPSLRNGEIATAILTPVVFTVGFYIPLNLVMSTFGHGLSSYAQFLMPMIVLQALAFAAITAALRAATDTVDGINRRFGSMPIGVGVPLAARMSANMFRCVISLSAAVVCGYVIGFRFALSAIHTIGFLLFALLVGAALSLGADVLGSLSKSPEATTQSLTLPQLILGMLSAGFAPASQFPGWIQGFVRNQPVSQFAYALRALAGDLTGGAGVVNWSTMGPPLAWVIGLIVVFAPLSIIITSRRP</sequence>
<name>A0A934NVW8_9NOCA</name>
<dbReference type="RefSeq" id="WP_199707430.1">
    <property type="nucleotide sequence ID" value="NZ_JAEMNV010000010.1"/>
</dbReference>
<dbReference type="Pfam" id="PF12698">
    <property type="entry name" value="ABC2_membrane_3"/>
    <property type="match status" value="1"/>
</dbReference>
<evidence type="ECO:0000259" key="7">
    <source>
        <dbReference type="Pfam" id="PF12698"/>
    </source>
</evidence>
<dbReference type="InterPro" id="IPR004377">
    <property type="entry name" value="ABC_transpt_DrrB/DrrC"/>
</dbReference>
<dbReference type="Proteomes" id="UP000655868">
    <property type="component" value="Unassembled WGS sequence"/>
</dbReference>
<feature type="transmembrane region" description="Helical" evidence="6">
    <location>
        <begin position="150"/>
        <end position="171"/>
    </location>
</feature>
<evidence type="ECO:0000256" key="4">
    <source>
        <dbReference type="ARBA" id="ARBA00023136"/>
    </source>
</evidence>
<dbReference type="InterPro" id="IPR000412">
    <property type="entry name" value="ABC_2_transport"/>
</dbReference>
<dbReference type="PIRSF" id="PIRSF006648">
    <property type="entry name" value="DrrB"/>
    <property type="match status" value="1"/>
</dbReference>
<feature type="transmembrane region" description="Helical" evidence="6">
    <location>
        <begin position="183"/>
        <end position="201"/>
    </location>
</feature>
<dbReference type="NCBIfam" id="TIGR00025">
    <property type="entry name" value="Mtu_efflux"/>
    <property type="match status" value="1"/>
</dbReference>
<dbReference type="GO" id="GO:0043190">
    <property type="term" value="C:ATP-binding cassette (ABC) transporter complex"/>
    <property type="evidence" value="ECO:0007669"/>
    <property type="project" value="InterPro"/>
</dbReference>
<dbReference type="InterPro" id="IPR051784">
    <property type="entry name" value="Nod_factor_ABC_transporter"/>
</dbReference>
<gene>
    <name evidence="8" type="ORF">JGU71_24790</name>
</gene>
<comment type="caution">
    <text evidence="8">The sequence shown here is derived from an EMBL/GenBank/DDBJ whole genome shotgun (WGS) entry which is preliminary data.</text>
</comment>
<evidence type="ECO:0000313" key="9">
    <source>
        <dbReference type="Proteomes" id="UP000655868"/>
    </source>
</evidence>
<comment type="subcellular location">
    <subcellularLocation>
        <location evidence="1">Membrane</location>
        <topology evidence="1">Multi-pass membrane protein</topology>
    </subcellularLocation>
</comment>
<evidence type="ECO:0000256" key="6">
    <source>
        <dbReference type="SAM" id="Phobius"/>
    </source>
</evidence>
<keyword evidence="9" id="KW-1185">Reference proteome</keyword>
<keyword evidence="4 6" id="KW-0472">Membrane</keyword>
<dbReference type="GO" id="GO:0140359">
    <property type="term" value="F:ABC-type transporter activity"/>
    <property type="evidence" value="ECO:0007669"/>
    <property type="project" value="InterPro"/>
</dbReference>
<feature type="domain" description="ABC-2 type transporter transmembrane" evidence="7">
    <location>
        <begin position="60"/>
        <end position="262"/>
    </location>
</feature>
<dbReference type="PANTHER" id="PTHR43229">
    <property type="entry name" value="NODULATION PROTEIN J"/>
    <property type="match status" value="1"/>
</dbReference>
<evidence type="ECO:0000313" key="8">
    <source>
        <dbReference type="EMBL" id="MBJ8342110.1"/>
    </source>
</evidence>
<evidence type="ECO:0000256" key="1">
    <source>
        <dbReference type="ARBA" id="ARBA00004141"/>
    </source>
</evidence>
<accession>A0A934NVW8</accession>
<keyword evidence="5" id="KW-0046">Antibiotic resistance</keyword>
<evidence type="ECO:0000256" key="2">
    <source>
        <dbReference type="ARBA" id="ARBA00022692"/>
    </source>
</evidence>
<dbReference type="PANTHER" id="PTHR43229:SF2">
    <property type="entry name" value="NODULATION PROTEIN J"/>
    <property type="match status" value="1"/>
</dbReference>
<keyword evidence="2 6" id="KW-0812">Transmembrane</keyword>